<dbReference type="Proteomes" id="UP000008311">
    <property type="component" value="Unassembled WGS sequence"/>
</dbReference>
<evidence type="ECO:0000313" key="3">
    <source>
        <dbReference type="Proteomes" id="UP000008311"/>
    </source>
</evidence>
<protein>
    <submittedName>
        <fullName evidence="2">Uncharacterized protein</fullName>
    </submittedName>
</protein>
<sequence length="112" mass="12164">MPAAVQVVAMTVRVQHDAATGQRLGLRIALRRHGRIVTATESGQSGDGAPPLYQSIWRTISMTDSTAATMQACIQRSCRKRARENPQISEPCSSDPFSDRPALTEEDIAQPS</sequence>
<feature type="compositionally biased region" description="Polar residues" evidence="1">
    <location>
        <begin position="86"/>
        <end position="96"/>
    </location>
</feature>
<name>B9THN8_RICCO</name>
<reference evidence="3" key="1">
    <citation type="journal article" date="2010" name="Nat. Biotechnol.">
        <title>Draft genome sequence of the oilseed species Ricinus communis.</title>
        <authorList>
            <person name="Chan A.P."/>
            <person name="Crabtree J."/>
            <person name="Zhao Q."/>
            <person name="Lorenzi H."/>
            <person name="Orvis J."/>
            <person name="Puiu D."/>
            <person name="Melake-Berhan A."/>
            <person name="Jones K.M."/>
            <person name="Redman J."/>
            <person name="Chen G."/>
            <person name="Cahoon E.B."/>
            <person name="Gedil M."/>
            <person name="Stanke M."/>
            <person name="Haas B.J."/>
            <person name="Wortman J.R."/>
            <person name="Fraser-Liggett C.M."/>
            <person name="Ravel J."/>
            <person name="Rabinowicz P.D."/>
        </authorList>
    </citation>
    <scope>NUCLEOTIDE SEQUENCE [LARGE SCALE GENOMIC DNA]</scope>
    <source>
        <strain evidence="3">cv. Hale</strain>
    </source>
</reference>
<dbReference type="AlphaFoldDB" id="B9THN8"/>
<evidence type="ECO:0000256" key="1">
    <source>
        <dbReference type="SAM" id="MobiDB-lite"/>
    </source>
</evidence>
<evidence type="ECO:0000313" key="2">
    <source>
        <dbReference type="EMBL" id="EEF24627.1"/>
    </source>
</evidence>
<gene>
    <name evidence="2" type="ORF">RCOM_1831670</name>
</gene>
<proteinExistence type="predicted"/>
<dbReference type="InParanoid" id="B9THN8"/>
<accession>B9THN8</accession>
<feature type="region of interest" description="Disordered" evidence="1">
    <location>
        <begin position="78"/>
        <end position="112"/>
    </location>
</feature>
<dbReference type="EMBL" id="EQ981705">
    <property type="protein sequence ID" value="EEF24627.1"/>
    <property type="molecule type" value="Genomic_DNA"/>
</dbReference>
<organism evidence="2 3">
    <name type="scientific">Ricinus communis</name>
    <name type="common">Castor bean</name>
    <dbReference type="NCBI Taxonomy" id="3988"/>
    <lineage>
        <taxon>Eukaryota</taxon>
        <taxon>Viridiplantae</taxon>
        <taxon>Streptophyta</taxon>
        <taxon>Embryophyta</taxon>
        <taxon>Tracheophyta</taxon>
        <taxon>Spermatophyta</taxon>
        <taxon>Magnoliopsida</taxon>
        <taxon>eudicotyledons</taxon>
        <taxon>Gunneridae</taxon>
        <taxon>Pentapetalae</taxon>
        <taxon>rosids</taxon>
        <taxon>fabids</taxon>
        <taxon>Malpighiales</taxon>
        <taxon>Euphorbiaceae</taxon>
        <taxon>Acalyphoideae</taxon>
        <taxon>Acalypheae</taxon>
        <taxon>Ricinus</taxon>
    </lineage>
</organism>
<keyword evidence="3" id="KW-1185">Reference proteome</keyword>